<dbReference type="EMBL" id="JBHULH010000004">
    <property type="protein sequence ID" value="MFD2567652.1"/>
    <property type="molecule type" value="Genomic_DNA"/>
</dbReference>
<keyword evidence="3" id="KW-0418">Kinase</keyword>
<keyword evidence="4" id="KW-1185">Reference proteome</keyword>
<feature type="domain" description="Signal transduction histidine kinase internal region" evidence="2">
    <location>
        <begin position="78"/>
        <end position="155"/>
    </location>
</feature>
<dbReference type="PANTHER" id="PTHR34220">
    <property type="entry name" value="SENSOR HISTIDINE KINASE YPDA"/>
    <property type="match status" value="1"/>
</dbReference>
<organism evidence="3 4">
    <name type="scientific">Pseudotenacibaculum haliotis</name>
    <dbReference type="NCBI Taxonomy" id="1862138"/>
    <lineage>
        <taxon>Bacteria</taxon>
        <taxon>Pseudomonadati</taxon>
        <taxon>Bacteroidota</taxon>
        <taxon>Flavobacteriia</taxon>
        <taxon>Flavobacteriales</taxon>
        <taxon>Flavobacteriaceae</taxon>
        <taxon>Pseudotenacibaculum</taxon>
    </lineage>
</organism>
<name>A0ABW5LWE0_9FLAO</name>
<keyword evidence="3" id="KW-0808">Transferase</keyword>
<dbReference type="Gene3D" id="3.30.565.10">
    <property type="entry name" value="Histidine kinase-like ATPase, C-terminal domain"/>
    <property type="match status" value="1"/>
</dbReference>
<keyword evidence="1" id="KW-1133">Transmembrane helix</keyword>
<feature type="transmembrane region" description="Helical" evidence="1">
    <location>
        <begin position="12"/>
        <end position="32"/>
    </location>
</feature>
<evidence type="ECO:0000313" key="3">
    <source>
        <dbReference type="EMBL" id="MFD2567652.1"/>
    </source>
</evidence>
<dbReference type="InterPro" id="IPR036890">
    <property type="entry name" value="HATPase_C_sf"/>
</dbReference>
<keyword evidence="1" id="KW-0812">Transmembrane</keyword>
<accession>A0ABW5LWE0</accession>
<dbReference type="SUPFAM" id="SSF55874">
    <property type="entry name" value="ATPase domain of HSP90 chaperone/DNA topoisomerase II/histidine kinase"/>
    <property type="match status" value="1"/>
</dbReference>
<dbReference type="Pfam" id="PF06580">
    <property type="entry name" value="His_kinase"/>
    <property type="match status" value="1"/>
</dbReference>
<sequence length="262" mass="30838">MNLKFLRKKKSFPIRIFRITVAVIGIIIVAFNDYFGKIEGFVELLFLYFITVIITVSHWLFVNIKAIVKLKNEKKKTELMHLQSQVNPHFFFNMLNNLYGLVDKDSEQAKKLILKLSDMMRYSIYEGQKDYVTLQQEIDFISNYIALHKMRYHKNISINFDVDIENEDLKLMPLLFIILVENAFKHGVEVLRDNAFVNISIISNQNTITLNVKNNFDTKEQSHEGIGLENLKRRLELAYSKKYEFTHTVNDDIYTAKLKLTL</sequence>
<protein>
    <submittedName>
        <fullName evidence="3">Sensor histidine kinase</fullName>
        <ecNumber evidence="3">2.7.13.3</ecNumber>
    </submittedName>
</protein>
<dbReference type="InterPro" id="IPR010559">
    <property type="entry name" value="Sig_transdc_His_kin_internal"/>
</dbReference>
<dbReference type="PANTHER" id="PTHR34220:SF7">
    <property type="entry name" value="SENSOR HISTIDINE KINASE YPDA"/>
    <property type="match status" value="1"/>
</dbReference>
<evidence type="ECO:0000256" key="1">
    <source>
        <dbReference type="SAM" id="Phobius"/>
    </source>
</evidence>
<gene>
    <name evidence="3" type="ORF">ACFSRZ_09730</name>
</gene>
<dbReference type="GO" id="GO:0004673">
    <property type="term" value="F:protein histidine kinase activity"/>
    <property type="evidence" value="ECO:0007669"/>
    <property type="project" value="UniProtKB-EC"/>
</dbReference>
<comment type="caution">
    <text evidence="3">The sequence shown here is derived from an EMBL/GenBank/DDBJ whole genome shotgun (WGS) entry which is preliminary data.</text>
</comment>
<reference evidence="4" key="1">
    <citation type="journal article" date="2019" name="Int. J. Syst. Evol. Microbiol.">
        <title>The Global Catalogue of Microorganisms (GCM) 10K type strain sequencing project: providing services to taxonomists for standard genome sequencing and annotation.</title>
        <authorList>
            <consortium name="The Broad Institute Genomics Platform"/>
            <consortium name="The Broad Institute Genome Sequencing Center for Infectious Disease"/>
            <person name="Wu L."/>
            <person name="Ma J."/>
        </authorList>
    </citation>
    <scope>NUCLEOTIDE SEQUENCE [LARGE SCALE GENOMIC DNA]</scope>
    <source>
        <strain evidence="4">KCTC 52127</strain>
    </source>
</reference>
<evidence type="ECO:0000259" key="2">
    <source>
        <dbReference type="Pfam" id="PF06580"/>
    </source>
</evidence>
<dbReference type="RefSeq" id="WP_379666362.1">
    <property type="nucleotide sequence ID" value="NZ_JBHULH010000004.1"/>
</dbReference>
<dbReference type="Proteomes" id="UP001597508">
    <property type="component" value="Unassembled WGS sequence"/>
</dbReference>
<feature type="transmembrane region" description="Helical" evidence="1">
    <location>
        <begin position="44"/>
        <end position="68"/>
    </location>
</feature>
<keyword evidence="1" id="KW-0472">Membrane</keyword>
<dbReference type="InterPro" id="IPR050640">
    <property type="entry name" value="Bact_2-comp_sensor_kinase"/>
</dbReference>
<dbReference type="EC" id="2.7.13.3" evidence="3"/>
<evidence type="ECO:0000313" key="4">
    <source>
        <dbReference type="Proteomes" id="UP001597508"/>
    </source>
</evidence>
<proteinExistence type="predicted"/>